<evidence type="ECO:0000313" key="2">
    <source>
        <dbReference type="EMBL" id="KAF7166813.1"/>
    </source>
</evidence>
<gene>
    <name evidence="2" type="ORF">CNMCM6106_002511</name>
</gene>
<name>A0A8H6UTW9_9EURO</name>
<dbReference type="AlphaFoldDB" id="A0A8H6UTW9"/>
<evidence type="ECO:0000313" key="3">
    <source>
        <dbReference type="Proteomes" id="UP000662466"/>
    </source>
</evidence>
<dbReference type="Proteomes" id="UP000662466">
    <property type="component" value="Unassembled WGS sequence"/>
</dbReference>
<sequence length="467" mass="52795">MNTPSAVRRSYSLPPPLEAARLLRPLSAVVTVEEPRLPLIESVQRAVCSQCQQPRQSVATAHYQTCNRCRARARAVRGQLSRPVPGTTLRWWDQLARMVVTRFSQDWSRTCSFCSTTLLSTEEDGWCCNQGRKRLPRLPACDDLLSSLLVRYQGHVSQISRRLNNLFAFSAIGTTGRFVPFQGLANVVLEGRVYHRLLDVADKGHSMHWFLYDEAARAERAREQSVAEDAVNTVRQFLEQVSPYVRTLRHALTQVSDEAMPLAVELSVQSAGGEIAAIINTDGLRHVSPRQVVFFRRGGLQPRFVPVLSCLYEPLQYPLLFPHGTRGWGYINDFQKALPCTQIQWYRHLFLSEPRFQILGRLACEYAVDMFSRTEEERLRYLQRGRRVHATSMDEVADPSIPDLFQNKIPASFMGSRAWASDQVTDSLAIARKLGKPSIWLTMTTNPQCCCLPRLPRANGGPEGLPA</sequence>
<accession>A0A8H6UTW9</accession>
<feature type="domain" description="Helitron helicase-like" evidence="1">
    <location>
        <begin position="353"/>
        <end position="448"/>
    </location>
</feature>
<dbReference type="EMBL" id="JACBAF010002130">
    <property type="protein sequence ID" value="KAF7166813.1"/>
    <property type="molecule type" value="Genomic_DNA"/>
</dbReference>
<dbReference type="PANTHER" id="PTHR45786:SF74">
    <property type="entry name" value="ATP-DEPENDENT DNA HELICASE"/>
    <property type="match status" value="1"/>
</dbReference>
<organism evidence="2 3">
    <name type="scientific">Aspergillus hiratsukae</name>
    <dbReference type="NCBI Taxonomy" id="1194566"/>
    <lineage>
        <taxon>Eukaryota</taxon>
        <taxon>Fungi</taxon>
        <taxon>Dikarya</taxon>
        <taxon>Ascomycota</taxon>
        <taxon>Pezizomycotina</taxon>
        <taxon>Eurotiomycetes</taxon>
        <taxon>Eurotiomycetidae</taxon>
        <taxon>Eurotiales</taxon>
        <taxon>Aspergillaceae</taxon>
        <taxon>Aspergillus</taxon>
        <taxon>Aspergillus subgen. Fumigati</taxon>
    </lineage>
</organism>
<protein>
    <recommendedName>
        <fullName evidence="1">Helitron helicase-like domain-containing protein</fullName>
    </recommendedName>
</protein>
<evidence type="ECO:0000259" key="1">
    <source>
        <dbReference type="Pfam" id="PF14214"/>
    </source>
</evidence>
<dbReference type="Pfam" id="PF14214">
    <property type="entry name" value="Helitron_like_N"/>
    <property type="match status" value="1"/>
</dbReference>
<dbReference type="PANTHER" id="PTHR45786">
    <property type="entry name" value="DNA BINDING PROTEIN-LIKE"/>
    <property type="match status" value="1"/>
</dbReference>
<dbReference type="InterPro" id="IPR025476">
    <property type="entry name" value="Helitron_helicase-like"/>
</dbReference>
<comment type="caution">
    <text evidence="2">The sequence shown here is derived from an EMBL/GenBank/DDBJ whole genome shotgun (WGS) entry which is preliminary data.</text>
</comment>
<proteinExistence type="predicted"/>
<reference evidence="2" key="1">
    <citation type="submission" date="2020-06" db="EMBL/GenBank/DDBJ databases">
        <title>Draft genome sequences of strains closely related to Aspergillus parafelis and Aspergillus hiratsukae.</title>
        <authorList>
            <person name="Dos Santos R.A.C."/>
            <person name="Rivero-Menendez O."/>
            <person name="Steenwyk J.L."/>
            <person name="Mead M.E."/>
            <person name="Goldman G.H."/>
            <person name="Alastruey-Izquierdo A."/>
            <person name="Rokas A."/>
        </authorList>
    </citation>
    <scope>NUCLEOTIDE SEQUENCE</scope>
    <source>
        <strain evidence="2">CNM-CM6106</strain>
    </source>
</reference>